<organism evidence="1 2">
    <name type="scientific">Algibacter pectinivorans</name>
    <dbReference type="NCBI Taxonomy" id="870482"/>
    <lineage>
        <taxon>Bacteria</taxon>
        <taxon>Pseudomonadati</taxon>
        <taxon>Bacteroidota</taxon>
        <taxon>Flavobacteriia</taxon>
        <taxon>Flavobacteriales</taxon>
        <taxon>Flavobacteriaceae</taxon>
        <taxon>Algibacter</taxon>
    </lineage>
</organism>
<reference evidence="2" key="1">
    <citation type="submission" date="2016-10" db="EMBL/GenBank/DDBJ databases">
        <authorList>
            <person name="Varghese N."/>
            <person name="Submissions S."/>
        </authorList>
    </citation>
    <scope>NUCLEOTIDE SEQUENCE [LARGE SCALE GENOMIC DNA]</scope>
    <source>
        <strain evidence="2">DSM 25730</strain>
    </source>
</reference>
<dbReference type="AlphaFoldDB" id="A0A1I1RDW0"/>
<protein>
    <recommendedName>
        <fullName evidence="3">Lipopolysaccharide core biosynthesis protein rfaS</fullName>
    </recommendedName>
</protein>
<proteinExistence type="predicted"/>
<dbReference type="RefSeq" id="WP_092853014.1">
    <property type="nucleotide sequence ID" value="NZ_FOMI01000009.1"/>
</dbReference>
<keyword evidence="2" id="KW-1185">Reference proteome</keyword>
<accession>A0A1I1RDW0</accession>
<evidence type="ECO:0000313" key="1">
    <source>
        <dbReference type="EMBL" id="SFD32432.1"/>
    </source>
</evidence>
<evidence type="ECO:0008006" key="3">
    <source>
        <dbReference type="Google" id="ProtNLM"/>
    </source>
</evidence>
<dbReference type="OrthoDB" id="3251881at2"/>
<name>A0A1I1RDW0_9FLAO</name>
<evidence type="ECO:0000313" key="2">
    <source>
        <dbReference type="Proteomes" id="UP000199439"/>
    </source>
</evidence>
<dbReference type="EMBL" id="FOMI01000009">
    <property type="protein sequence ID" value="SFD32432.1"/>
    <property type="molecule type" value="Genomic_DNA"/>
</dbReference>
<gene>
    <name evidence="1" type="ORF">SAMN04487987_109141</name>
</gene>
<dbReference type="Proteomes" id="UP000199439">
    <property type="component" value="Unassembled WGS sequence"/>
</dbReference>
<dbReference type="STRING" id="870482.SAMN04487987_109141"/>
<sequence length="315" mass="37088">MKRITLIGPNSFGYLDFLITALQAKQDVEVTYINYSVFKYSYSSKLENLKNVFIKAFLNKNIKDSYKSKCILDCLSGKAKQDFIVLIRPDKIEKKTLLKLKNYTENLFAFYFDAIAKFPKKKELIPIFDKVYSYEKDDVETYGLEFITNYIYDFDDKKPEIFSYKVFNISSYDSRFKTLKNIAEFLKKNHIKYNIIVRKEIVFNDDLVTVVPEYLPLNEVKKHILNSEILLDIQKGNQKGLSFRVFEALGYNKKLITTNKDIINYNFYNSNNILVINSENIDIPSSFFNIPYTEIDKDILFPYTLEGWIQKVFSV</sequence>